<dbReference type="Proteomes" id="UP000254939">
    <property type="component" value="Unassembled WGS sequence"/>
</dbReference>
<gene>
    <name evidence="4" type="ORF">B5K06_04165</name>
</gene>
<organism evidence="4 5">
    <name type="scientific">Rhizobium grahamii</name>
    <dbReference type="NCBI Taxonomy" id="1120045"/>
    <lineage>
        <taxon>Bacteria</taxon>
        <taxon>Pseudomonadati</taxon>
        <taxon>Pseudomonadota</taxon>
        <taxon>Alphaproteobacteria</taxon>
        <taxon>Hyphomicrobiales</taxon>
        <taxon>Rhizobiaceae</taxon>
        <taxon>Rhizobium/Agrobacterium group</taxon>
        <taxon>Rhizobium</taxon>
    </lineage>
</organism>
<dbReference type="GO" id="GO:0032259">
    <property type="term" value="P:methylation"/>
    <property type="evidence" value="ECO:0007669"/>
    <property type="project" value="UniProtKB-KW"/>
</dbReference>
<dbReference type="Gene3D" id="3.40.50.150">
    <property type="entry name" value="Vaccinia Virus protein VP39"/>
    <property type="match status" value="1"/>
</dbReference>
<dbReference type="RefSeq" id="WP_114711615.1">
    <property type="nucleotide sequence ID" value="NZ_KZ857258.1"/>
</dbReference>
<proteinExistence type="predicted"/>
<feature type="domain" description="Methyltransferase" evidence="3">
    <location>
        <begin position="63"/>
        <end position="159"/>
    </location>
</feature>
<keyword evidence="1" id="KW-0489">Methyltransferase</keyword>
<dbReference type="EMBL" id="NAAC01000004">
    <property type="protein sequence ID" value="RDJ15502.1"/>
    <property type="molecule type" value="Genomic_DNA"/>
</dbReference>
<accession>A0A370KVH9</accession>
<dbReference type="PANTHER" id="PTHR43861:SF1">
    <property type="entry name" value="TRANS-ACONITATE 2-METHYLTRANSFERASE"/>
    <property type="match status" value="1"/>
</dbReference>
<sequence length="245" mass="27866">METLQNQAESTASAATDDAQAMFNKHLATYRKIVGENLMFHREVYGLLGSLLSQEMPKPFRFLDIACGDAVASAGALKGSAIGHYYGIDLSPQSLDLARESLKDLPCPIDLRRGDFAEAMADWSDTVDCVWIGMSLHHLQPDEKVRLMKDVRSTLSRDGLFLIWEPTLLDEENREEHFDRFSAYRNVWAALTDEEFAAMDAHMRLADFPERADTWKAMGREAGFSEAEQIFLMPNRFGRVYQYRN</sequence>
<evidence type="ECO:0000256" key="2">
    <source>
        <dbReference type="ARBA" id="ARBA00022679"/>
    </source>
</evidence>
<dbReference type="Pfam" id="PF13649">
    <property type="entry name" value="Methyltransf_25"/>
    <property type="match status" value="1"/>
</dbReference>
<dbReference type="SUPFAM" id="SSF53335">
    <property type="entry name" value="S-adenosyl-L-methionine-dependent methyltransferases"/>
    <property type="match status" value="1"/>
</dbReference>
<protein>
    <recommendedName>
        <fullName evidence="3">Methyltransferase domain-containing protein</fullName>
    </recommendedName>
</protein>
<dbReference type="OrthoDB" id="552816at2"/>
<comment type="caution">
    <text evidence="4">The sequence shown here is derived from an EMBL/GenBank/DDBJ whole genome shotgun (WGS) entry which is preliminary data.</text>
</comment>
<evidence type="ECO:0000313" key="5">
    <source>
        <dbReference type="Proteomes" id="UP000254939"/>
    </source>
</evidence>
<dbReference type="PANTHER" id="PTHR43861">
    <property type="entry name" value="TRANS-ACONITATE 2-METHYLTRANSFERASE-RELATED"/>
    <property type="match status" value="1"/>
</dbReference>
<dbReference type="InterPro" id="IPR041698">
    <property type="entry name" value="Methyltransf_25"/>
</dbReference>
<dbReference type="InterPro" id="IPR029063">
    <property type="entry name" value="SAM-dependent_MTases_sf"/>
</dbReference>
<name>A0A370KVH9_9HYPH</name>
<keyword evidence="2" id="KW-0808">Transferase</keyword>
<dbReference type="AlphaFoldDB" id="A0A370KVH9"/>
<dbReference type="CDD" id="cd02440">
    <property type="entry name" value="AdoMet_MTases"/>
    <property type="match status" value="1"/>
</dbReference>
<evidence type="ECO:0000259" key="3">
    <source>
        <dbReference type="Pfam" id="PF13649"/>
    </source>
</evidence>
<evidence type="ECO:0000313" key="4">
    <source>
        <dbReference type="EMBL" id="RDJ15502.1"/>
    </source>
</evidence>
<dbReference type="GO" id="GO:0008168">
    <property type="term" value="F:methyltransferase activity"/>
    <property type="evidence" value="ECO:0007669"/>
    <property type="project" value="UniProtKB-KW"/>
</dbReference>
<reference evidence="4 5" key="1">
    <citation type="submission" date="2017-03" db="EMBL/GenBank/DDBJ databases">
        <title>Genome analysis of Rhizobial strains effectives or ineffectives for nitrogen fixation isolated from bean seeds.</title>
        <authorList>
            <person name="Peralta H."/>
            <person name="Aguilar-Vera A."/>
            <person name="Mora Y."/>
            <person name="Vargas-Lagunas C."/>
            <person name="Girard L."/>
            <person name="Mora J."/>
        </authorList>
    </citation>
    <scope>NUCLEOTIDE SEQUENCE [LARGE SCALE GENOMIC DNA]</scope>
    <source>
        <strain evidence="4 5">CCGM3</strain>
    </source>
</reference>
<evidence type="ECO:0000256" key="1">
    <source>
        <dbReference type="ARBA" id="ARBA00022603"/>
    </source>
</evidence>